<evidence type="ECO:0000313" key="1">
    <source>
        <dbReference type="EMBL" id="SMD42007.1"/>
    </source>
</evidence>
<keyword evidence="2" id="KW-1185">Reference proteome</keyword>
<reference evidence="2" key="1">
    <citation type="submission" date="2017-04" db="EMBL/GenBank/DDBJ databases">
        <authorList>
            <person name="Varghese N."/>
            <person name="Submissions S."/>
        </authorList>
    </citation>
    <scope>NUCLEOTIDE SEQUENCE [LARGE SCALE GENOMIC DNA]</scope>
    <source>
        <strain evidence="2">DSM 16537</strain>
    </source>
</reference>
<dbReference type="Proteomes" id="UP000192333">
    <property type="component" value="Chromosome I"/>
</dbReference>
<accession>A0A1W2GZ86</accession>
<dbReference type="PANTHER" id="PTHR30605">
    <property type="entry name" value="ANHYDRO-N-ACETYLMURAMIC ACID KINASE"/>
    <property type="match status" value="1"/>
</dbReference>
<dbReference type="Pfam" id="PF03702">
    <property type="entry name" value="AnmK"/>
    <property type="match status" value="1"/>
</dbReference>
<name>A0A1W2GZ86_9BACT</name>
<dbReference type="GO" id="GO:0009254">
    <property type="term" value="P:peptidoglycan turnover"/>
    <property type="evidence" value="ECO:0007669"/>
    <property type="project" value="InterPro"/>
</dbReference>
<dbReference type="NCBIfam" id="NF007144">
    <property type="entry name" value="PRK09585.2-3"/>
    <property type="match status" value="1"/>
</dbReference>
<dbReference type="GO" id="GO:0006040">
    <property type="term" value="P:amino sugar metabolic process"/>
    <property type="evidence" value="ECO:0007669"/>
    <property type="project" value="InterPro"/>
</dbReference>
<dbReference type="AlphaFoldDB" id="A0A1W2GZ86"/>
<protein>
    <submittedName>
        <fullName evidence="1">Anhydro-N-acetylmuramic acid kinase</fullName>
    </submittedName>
</protein>
<dbReference type="InterPro" id="IPR043129">
    <property type="entry name" value="ATPase_NBD"/>
</dbReference>
<dbReference type="GO" id="GO:0016301">
    <property type="term" value="F:kinase activity"/>
    <property type="evidence" value="ECO:0007669"/>
    <property type="project" value="UniProtKB-KW"/>
</dbReference>
<organism evidence="1 2">
    <name type="scientific">Aquiflexum balticum DSM 16537</name>
    <dbReference type="NCBI Taxonomy" id="758820"/>
    <lineage>
        <taxon>Bacteria</taxon>
        <taxon>Pseudomonadati</taxon>
        <taxon>Bacteroidota</taxon>
        <taxon>Cytophagia</taxon>
        <taxon>Cytophagales</taxon>
        <taxon>Cyclobacteriaceae</taxon>
        <taxon>Aquiflexum</taxon>
    </lineage>
</organism>
<dbReference type="RefSeq" id="WP_084118856.1">
    <property type="nucleotide sequence ID" value="NZ_LT838813.1"/>
</dbReference>
<dbReference type="PANTHER" id="PTHR30605:SF0">
    <property type="entry name" value="ANHYDRO-N-ACETYLMURAMIC ACID KINASE"/>
    <property type="match status" value="1"/>
</dbReference>
<dbReference type="GO" id="GO:0016773">
    <property type="term" value="F:phosphotransferase activity, alcohol group as acceptor"/>
    <property type="evidence" value="ECO:0007669"/>
    <property type="project" value="InterPro"/>
</dbReference>
<dbReference type="OrthoDB" id="9763949at2"/>
<proteinExistence type="predicted"/>
<keyword evidence="1" id="KW-0418">Kinase</keyword>
<evidence type="ECO:0000313" key="2">
    <source>
        <dbReference type="Proteomes" id="UP000192333"/>
    </source>
</evidence>
<dbReference type="SUPFAM" id="SSF53067">
    <property type="entry name" value="Actin-like ATPase domain"/>
    <property type="match status" value="1"/>
</dbReference>
<dbReference type="EMBL" id="LT838813">
    <property type="protein sequence ID" value="SMD42007.1"/>
    <property type="molecule type" value="Genomic_DNA"/>
</dbReference>
<gene>
    <name evidence="1" type="ORF">SAMN00777080_0543</name>
</gene>
<dbReference type="InterPro" id="IPR005338">
    <property type="entry name" value="Anhydro_N_Ac-Mur_kinase"/>
</dbReference>
<keyword evidence="1" id="KW-0808">Transferase</keyword>
<sequence>MNGHSSYKIIGLMSGTSGDGLDIAYCEFEKHENWKYSIVESETVPFPKKLAKKLVKAHTVNGLKLTLLDVEFGNWMGEQVKHFVTKHSLSVQAVASHGHTVFHQPKKRLSLQIGNGWAIHEACGIPVINDFRMLDVQLGGQGAPLVPIGDRYLFWKYDYCINLGGIANISMEFDQKRIAFDICPFNLLLNHFAETCGKSYDKDGKLAKKGKLLNKVLKQLDKLPFYQIKGAKSLGREDLKDYLKILEGNGDHKAENILHTLVVHYVQQINMTLTPIPGKKPSILITGGGTYNTFFMEKLHEALSENFEIISAGETLINFKEALIFAFLGVLRLRGENNCLSSVTGASIDNCGGNIFGLNSRVL</sequence>
<dbReference type="Gene3D" id="3.30.420.40">
    <property type="match status" value="2"/>
</dbReference>
<dbReference type="STRING" id="758820.SAMN00777080_0543"/>
<dbReference type="GO" id="GO:0005524">
    <property type="term" value="F:ATP binding"/>
    <property type="evidence" value="ECO:0007669"/>
    <property type="project" value="InterPro"/>
</dbReference>